<proteinExistence type="inferred from homology"/>
<evidence type="ECO:0000256" key="3">
    <source>
        <dbReference type="ARBA" id="ARBA00022676"/>
    </source>
</evidence>
<reference evidence="11" key="1">
    <citation type="journal article" date="2020" name="Ecol. Evol.">
        <title>Genome structure and content of the rice root-knot nematode (Meloidogyne graminicola).</title>
        <authorList>
            <person name="Phan N.T."/>
            <person name="Danchin E.G.J."/>
            <person name="Klopp C."/>
            <person name="Perfus-Barbeoch L."/>
            <person name="Kozlowski D.K."/>
            <person name="Koutsovoulos G.D."/>
            <person name="Lopez-Roques C."/>
            <person name="Bouchez O."/>
            <person name="Zahm M."/>
            <person name="Besnard G."/>
            <person name="Bellafiore S."/>
        </authorList>
    </citation>
    <scope>NUCLEOTIDE SEQUENCE</scope>
    <source>
        <strain evidence="11">VN-18</strain>
    </source>
</reference>
<dbReference type="GO" id="GO:0000139">
    <property type="term" value="C:Golgi membrane"/>
    <property type="evidence" value="ECO:0007669"/>
    <property type="project" value="UniProtKB-SubCell"/>
</dbReference>
<protein>
    <recommendedName>
        <fullName evidence="10">Hexosyltransferase</fullName>
        <ecNumber evidence="10">2.4.1.-</ecNumber>
    </recommendedName>
</protein>
<comment type="similarity">
    <text evidence="2 10">Belongs to the glycosyltransferase 31 family.</text>
</comment>
<keyword evidence="8 10" id="KW-0333">Golgi apparatus</keyword>
<evidence type="ECO:0000256" key="2">
    <source>
        <dbReference type="ARBA" id="ARBA00008661"/>
    </source>
</evidence>
<dbReference type="AlphaFoldDB" id="A0A8S9ZHU0"/>
<organism evidence="11 12">
    <name type="scientific">Meloidogyne graminicola</name>
    <dbReference type="NCBI Taxonomy" id="189291"/>
    <lineage>
        <taxon>Eukaryota</taxon>
        <taxon>Metazoa</taxon>
        <taxon>Ecdysozoa</taxon>
        <taxon>Nematoda</taxon>
        <taxon>Chromadorea</taxon>
        <taxon>Rhabditida</taxon>
        <taxon>Tylenchina</taxon>
        <taxon>Tylenchomorpha</taxon>
        <taxon>Tylenchoidea</taxon>
        <taxon>Meloidogynidae</taxon>
        <taxon>Meloidogyninae</taxon>
        <taxon>Meloidogyne</taxon>
    </lineage>
</organism>
<dbReference type="GO" id="GO:0008194">
    <property type="term" value="F:UDP-glycosyltransferase activity"/>
    <property type="evidence" value="ECO:0007669"/>
    <property type="project" value="TreeGrafter"/>
</dbReference>
<dbReference type="EMBL" id="JABEBT010000094">
    <property type="protein sequence ID" value="KAF7632779.1"/>
    <property type="molecule type" value="Genomic_DNA"/>
</dbReference>
<keyword evidence="7 10" id="KW-1133">Transmembrane helix</keyword>
<evidence type="ECO:0000256" key="10">
    <source>
        <dbReference type="RuleBase" id="RU363063"/>
    </source>
</evidence>
<dbReference type="InterPro" id="IPR002659">
    <property type="entry name" value="Glyco_trans_31"/>
</dbReference>
<dbReference type="EC" id="2.4.1.-" evidence="10"/>
<keyword evidence="6 10" id="KW-0735">Signal-anchor</keyword>
<evidence type="ECO:0000256" key="8">
    <source>
        <dbReference type="ARBA" id="ARBA00023034"/>
    </source>
</evidence>
<gene>
    <name evidence="11" type="ORF">Mgra_00007841</name>
</gene>
<name>A0A8S9ZHU0_9BILA</name>
<dbReference type="GO" id="GO:0016758">
    <property type="term" value="F:hexosyltransferase activity"/>
    <property type="evidence" value="ECO:0007669"/>
    <property type="project" value="InterPro"/>
</dbReference>
<evidence type="ECO:0000256" key="5">
    <source>
        <dbReference type="ARBA" id="ARBA00022692"/>
    </source>
</evidence>
<keyword evidence="9 10" id="KW-0472">Membrane</keyword>
<comment type="subcellular location">
    <subcellularLocation>
        <location evidence="1 10">Golgi apparatus membrane</location>
        <topology evidence="1 10">Single-pass type II membrane protein</topology>
    </subcellularLocation>
</comment>
<evidence type="ECO:0000256" key="4">
    <source>
        <dbReference type="ARBA" id="ARBA00022679"/>
    </source>
</evidence>
<feature type="transmembrane region" description="Helical" evidence="10">
    <location>
        <begin position="21"/>
        <end position="41"/>
    </location>
</feature>
<dbReference type="Proteomes" id="UP000605970">
    <property type="component" value="Unassembled WGS sequence"/>
</dbReference>
<evidence type="ECO:0000256" key="9">
    <source>
        <dbReference type="ARBA" id="ARBA00023136"/>
    </source>
</evidence>
<accession>A0A8S9ZHU0</accession>
<evidence type="ECO:0000256" key="6">
    <source>
        <dbReference type="ARBA" id="ARBA00022968"/>
    </source>
</evidence>
<keyword evidence="3 10" id="KW-0328">Glycosyltransferase</keyword>
<evidence type="ECO:0000256" key="1">
    <source>
        <dbReference type="ARBA" id="ARBA00004323"/>
    </source>
</evidence>
<comment type="caution">
    <text evidence="11">The sequence shown here is derived from an EMBL/GenBank/DDBJ whole genome shotgun (WGS) entry which is preliminary data.</text>
</comment>
<dbReference type="OrthoDB" id="5957813at2759"/>
<evidence type="ECO:0000313" key="12">
    <source>
        <dbReference type="Proteomes" id="UP000605970"/>
    </source>
</evidence>
<dbReference type="Gene3D" id="3.90.550.50">
    <property type="match status" value="1"/>
</dbReference>
<evidence type="ECO:0000313" key="11">
    <source>
        <dbReference type="EMBL" id="KAF7632779.1"/>
    </source>
</evidence>
<keyword evidence="5 10" id="KW-0812">Transmembrane</keyword>
<evidence type="ECO:0000256" key="7">
    <source>
        <dbReference type="ARBA" id="ARBA00022989"/>
    </source>
</evidence>
<dbReference type="PANTHER" id="PTHR11214:SF349">
    <property type="entry name" value="BETA-1,3-GALACTOSYLTRANSFERASE BRN"/>
    <property type="match status" value="1"/>
</dbReference>
<dbReference type="GO" id="GO:0006493">
    <property type="term" value="P:protein O-linked glycosylation"/>
    <property type="evidence" value="ECO:0007669"/>
    <property type="project" value="TreeGrafter"/>
</dbReference>
<sequence>MKIKFLRNYAVTRCRLFLIKLRFCFPAAVLSIPLTLILFWITGLSDFFFELSFDNFKWPPYNIDVQKQVALELLGYPREIKPVNIWTQFRILHYPTCKNNRLTRKRSILVIVKSSPERINNREAIRSTYASSIENNILINNFRFRIVFVMGKPLDFTLLYNLELENNKFGDLIIGDFIDNYFNNTFKFIHSIGFAKSYCNNGVVPFVLLLDDDYLFLPWNLEIELEKHISHERLYMGWRYDSSPFRLRWKKFKVSISEYPFNAYPPYITAGAVLLSGQTVNEFYFAIQYTEIFIFDDIYAGILAYLLAIQVQHNPNFPPYPDFGNKNWWNTTIAAHGYSPNSLISTYNEILKIKKS</sequence>
<dbReference type="Pfam" id="PF01762">
    <property type="entry name" value="Galactosyl_T"/>
    <property type="match status" value="1"/>
</dbReference>
<keyword evidence="12" id="KW-1185">Reference proteome</keyword>
<keyword evidence="4" id="KW-0808">Transferase</keyword>
<dbReference type="PANTHER" id="PTHR11214">
    <property type="entry name" value="BETA-1,3-N-ACETYLGLUCOSAMINYLTRANSFERASE"/>
    <property type="match status" value="1"/>
</dbReference>